<feature type="compositionally biased region" description="Basic and acidic residues" evidence="1">
    <location>
        <begin position="592"/>
        <end position="603"/>
    </location>
</feature>
<evidence type="ECO:0000313" key="3">
    <source>
        <dbReference type="Proteomes" id="UP000829291"/>
    </source>
</evidence>
<organism evidence="3 5">
    <name type="scientific">Neodiprion lecontei</name>
    <name type="common">Redheaded pine sawfly</name>
    <dbReference type="NCBI Taxonomy" id="441921"/>
    <lineage>
        <taxon>Eukaryota</taxon>
        <taxon>Metazoa</taxon>
        <taxon>Ecdysozoa</taxon>
        <taxon>Arthropoda</taxon>
        <taxon>Hexapoda</taxon>
        <taxon>Insecta</taxon>
        <taxon>Pterygota</taxon>
        <taxon>Neoptera</taxon>
        <taxon>Endopterygota</taxon>
        <taxon>Hymenoptera</taxon>
        <taxon>Tenthredinoidea</taxon>
        <taxon>Diprionidae</taxon>
        <taxon>Diprioninae</taxon>
        <taxon>Neodiprion</taxon>
    </lineage>
</organism>
<evidence type="ECO:0000259" key="2">
    <source>
        <dbReference type="PROSITE" id="PS50106"/>
    </source>
</evidence>
<gene>
    <name evidence="4 5 6 7" type="primary">LOC107218946</name>
</gene>
<dbReference type="GeneID" id="107218946"/>
<evidence type="ECO:0000313" key="7">
    <source>
        <dbReference type="RefSeq" id="XP_046601259.1"/>
    </source>
</evidence>
<feature type="compositionally biased region" description="Basic residues" evidence="1">
    <location>
        <begin position="713"/>
        <end position="723"/>
    </location>
</feature>
<feature type="compositionally biased region" description="Polar residues" evidence="1">
    <location>
        <begin position="310"/>
        <end position="319"/>
    </location>
</feature>
<sequence length="898" mass="97835">MVYRGNLQTDDPRDAPKLLRMAPLRASGPRVPKSGPPAVGNSETDSRRGDEKGCARSNGPKIGVPRLRNINQIRETVFVDGSLTPIELIGRGGGRPLSATVPSEVEAAKNARNFRPQSTMLANLRDLERLRNTPPSERCGKIGRSANSTDVKLLSRMAATELRNATGNPSREALKIQSDISRIQRMFEGSIGAGYQPVKKVDQGNREAARRIKPRPEVTRPRILTKELTDARKDTKAEKVCGSKPPKHAARPQSGALESSSKKSEAPLVPVRRRKEVLRDRADPAIVVDLTRGQKIPPGNRFDDSRSEEPATNSRTQPVQALQRPDILEGLVKESDRQIADLQQDINARRSRPRSVWRGMVQSMRLHDVELHSDNEEQHKDINLWNKSISQRWRKLRRRCSVQEIPEPQESLIQGGGASRGVIQAVRSTPTSREVSPAAKSLEERSSPKKILQTSSLRLPGTSKGLSDIQQVLRSKFSKINAGIRKRKALSVTEVFPAGAKDAGSSFYVPSPLSTSASQGFPAGSYSDPEDGPMSLPPYPFHDNLETLAETSVPNSPRFNGPPQVSRSFAELDEQQKNVAFGRPARGALHRSNSEHRGEREAPEVGGLFRGPRGRGPAEGDCGLARSHSETRDSHSYENVSFQRVSKSRNHSDSTYESVHIPRVTPRKRTTEFKIGGQVSGPNQASPSSVSGSVGVLTSLDEGPSSLGTRRSPAGKKNGRRLNSRSVANIPNSSGNGLKVWQGAQDTDEGLNSDSELEDIDESLEGEESRFCTLPRPGKGGVSFTIMTARFLKGPGHKVLGFSIVGGTDSPRGNMGIYVKTIFRNGQASDLGTVKEGDEILSINSKPLHGMTHAEAIAEFKSVKAGDVVLHIGRRVSRRKRESLSLAPATGTPLQAVN</sequence>
<dbReference type="Gene3D" id="2.30.42.10">
    <property type="match status" value="1"/>
</dbReference>
<feature type="region of interest" description="Disordered" evidence="1">
    <location>
        <begin position="200"/>
        <end position="276"/>
    </location>
</feature>
<evidence type="ECO:0000313" key="4">
    <source>
        <dbReference type="RefSeq" id="XP_046601255.1"/>
    </source>
</evidence>
<dbReference type="InterPro" id="IPR036034">
    <property type="entry name" value="PDZ_sf"/>
</dbReference>
<dbReference type="RefSeq" id="XP_046601256.1">
    <property type="nucleotide sequence ID" value="XM_046745300.1"/>
</dbReference>
<protein>
    <submittedName>
        <fullName evidence="4 5">Uncharacterized protein LOC107218946</fullName>
    </submittedName>
</protein>
<feature type="compositionally biased region" description="Low complexity" evidence="1">
    <location>
        <begin position="686"/>
        <end position="696"/>
    </location>
</feature>
<feature type="region of interest" description="Disordered" evidence="1">
    <location>
        <begin position="578"/>
        <end position="741"/>
    </location>
</feature>
<dbReference type="PROSITE" id="PS50106">
    <property type="entry name" value="PDZ"/>
    <property type="match status" value="1"/>
</dbReference>
<keyword evidence="3" id="KW-1185">Reference proteome</keyword>
<feature type="compositionally biased region" description="Basic and acidic residues" evidence="1">
    <location>
        <begin position="200"/>
        <end position="241"/>
    </location>
</feature>
<accession>A0ABM3GLV3</accession>
<dbReference type="InterPro" id="IPR055287">
    <property type="entry name" value="IL-16-like"/>
</dbReference>
<name>A0ABM3GLV3_NEOLC</name>
<feature type="region of interest" description="Disordered" evidence="1">
    <location>
        <begin position="290"/>
        <end position="319"/>
    </location>
</feature>
<dbReference type="PANTHER" id="PTHR48484:SF2">
    <property type="entry name" value="PRO-INTERLEUKIN-16"/>
    <property type="match status" value="1"/>
</dbReference>
<feature type="compositionally biased region" description="Basic and acidic residues" evidence="1">
    <location>
        <begin position="627"/>
        <end position="636"/>
    </location>
</feature>
<feature type="compositionally biased region" description="Polar residues" evidence="1">
    <location>
        <begin position="724"/>
        <end position="736"/>
    </location>
</feature>
<evidence type="ECO:0000256" key="1">
    <source>
        <dbReference type="SAM" id="MobiDB-lite"/>
    </source>
</evidence>
<dbReference type="RefSeq" id="XP_046601257.1">
    <property type="nucleotide sequence ID" value="XM_046745301.1"/>
</dbReference>
<dbReference type="InterPro" id="IPR001478">
    <property type="entry name" value="PDZ"/>
</dbReference>
<dbReference type="Proteomes" id="UP000829291">
    <property type="component" value="Chromosome 7"/>
</dbReference>
<dbReference type="Pfam" id="PF00595">
    <property type="entry name" value="PDZ"/>
    <property type="match status" value="1"/>
</dbReference>
<evidence type="ECO:0000313" key="6">
    <source>
        <dbReference type="RefSeq" id="XP_046601257.1"/>
    </source>
</evidence>
<dbReference type="RefSeq" id="XP_046601255.1">
    <property type="nucleotide sequence ID" value="XM_046745299.1"/>
</dbReference>
<reference evidence="4 5" key="1">
    <citation type="submission" date="2025-05" db="UniProtKB">
        <authorList>
            <consortium name="RefSeq"/>
        </authorList>
    </citation>
    <scope>IDENTIFICATION</scope>
    <source>
        <tissue evidence="4 5">Thorax and Abdomen</tissue>
    </source>
</reference>
<evidence type="ECO:0000313" key="5">
    <source>
        <dbReference type="RefSeq" id="XP_046601256.1"/>
    </source>
</evidence>
<proteinExistence type="predicted"/>
<dbReference type="SMART" id="SM00228">
    <property type="entry name" value="PDZ"/>
    <property type="match status" value="1"/>
</dbReference>
<feature type="region of interest" description="Disordered" evidence="1">
    <location>
        <begin position="427"/>
        <end position="450"/>
    </location>
</feature>
<dbReference type="RefSeq" id="XP_046601259.1">
    <property type="nucleotide sequence ID" value="XM_046745303.1"/>
</dbReference>
<feature type="region of interest" description="Disordered" evidence="1">
    <location>
        <begin position="1"/>
        <end position="63"/>
    </location>
</feature>
<feature type="domain" description="PDZ" evidence="2">
    <location>
        <begin position="785"/>
        <end position="862"/>
    </location>
</feature>
<dbReference type="PANTHER" id="PTHR48484">
    <property type="entry name" value="PRO-INTERLEUKIN-16"/>
    <property type="match status" value="1"/>
</dbReference>
<feature type="compositionally biased region" description="Basic and acidic residues" evidence="1">
    <location>
        <begin position="44"/>
        <end position="54"/>
    </location>
</feature>
<dbReference type="SUPFAM" id="SSF50156">
    <property type="entry name" value="PDZ domain-like"/>
    <property type="match status" value="1"/>
</dbReference>